<dbReference type="InterPro" id="IPR017937">
    <property type="entry name" value="Thioredoxin_CS"/>
</dbReference>
<dbReference type="RefSeq" id="WP_311501733.1">
    <property type="nucleotide sequence ID" value="NZ_JAVRHK010000001.1"/>
</dbReference>
<dbReference type="SUPFAM" id="SSF52833">
    <property type="entry name" value="Thioredoxin-like"/>
    <property type="match status" value="1"/>
</dbReference>
<dbReference type="InterPro" id="IPR013766">
    <property type="entry name" value="Thioredoxin_domain"/>
</dbReference>
<feature type="domain" description="Thioredoxin" evidence="3">
    <location>
        <begin position="11"/>
        <end position="156"/>
    </location>
</feature>
<keyword evidence="5" id="KW-1185">Reference proteome</keyword>
<dbReference type="InterPro" id="IPR036249">
    <property type="entry name" value="Thioredoxin-like_sf"/>
</dbReference>
<evidence type="ECO:0000259" key="3">
    <source>
        <dbReference type="PROSITE" id="PS51352"/>
    </source>
</evidence>
<gene>
    <name evidence="4" type="ORF">RM539_01635</name>
</gene>
<dbReference type="Proteomes" id="UP001262582">
    <property type="component" value="Unassembled WGS sequence"/>
</dbReference>
<evidence type="ECO:0000256" key="1">
    <source>
        <dbReference type="ARBA" id="ARBA00023284"/>
    </source>
</evidence>
<dbReference type="PROSITE" id="PS00194">
    <property type="entry name" value="THIOREDOXIN_1"/>
    <property type="match status" value="1"/>
</dbReference>
<reference evidence="4 5" key="1">
    <citation type="submission" date="2023-09" db="EMBL/GenBank/DDBJ databases">
        <authorList>
            <person name="Rey-Velasco X."/>
        </authorList>
    </citation>
    <scope>NUCLEOTIDE SEQUENCE [LARGE SCALE GENOMIC DNA]</scope>
    <source>
        <strain evidence="4 5">F117</strain>
    </source>
</reference>
<feature type="chain" id="PRO_5046983289" evidence="2">
    <location>
        <begin position="21"/>
        <end position="156"/>
    </location>
</feature>
<name>A0ABU3D166_9FLAO</name>
<comment type="caution">
    <text evidence="4">The sequence shown here is derived from an EMBL/GenBank/DDBJ whole genome shotgun (WGS) entry which is preliminary data.</text>
</comment>
<dbReference type="Pfam" id="PF13899">
    <property type="entry name" value="Thioredoxin_7"/>
    <property type="match status" value="1"/>
</dbReference>
<dbReference type="EMBL" id="JAVRHK010000001">
    <property type="protein sequence ID" value="MDT0675283.1"/>
    <property type="molecule type" value="Genomic_DNA"/>
</dbReference>
<evidence type="ECO:0000313" key="4">
    <source>
        <dbReference type="EMBL" id="MDT0675283.1"/>
    </source>
</evidence>
<keyword evidence="2" id="KW-0732">Signal</keyword>
<dbReference type="PROSITE" id="PS51352">
    <property type="entry name" value="THIOREDOXIN_2"/>
    <property type="match status" value="1"/>
</dbReference>
<accession>A0ABU3D166</accession>
<proteinExistence type="predicted"/>
<dbReference type="Gene3D" id="3.40.30.10">
    <property type="entry name" value="Glutaredoxin"/>
    <property type="match status" value="1"/>
</dbReference>
<organism evidence="4 5">
    <name type="scientific">Autumnicola musiva</name>
    <dbReference type="NCBI Taxonomy" id="3075589"/>
    <lineage>
        <taxon>Bacteria</taxon>
        <taxon>Pseudomonadati</taxon>
        <taxon>Bacteroidota</taxon>
        <taxon>Flavobacteriia</taxon>
        <taxon>Flavobacteriales</taxon>
        <taxon>Flavobacteriaceae</taxon>
        <taxon>Autumnicola</taxon>
    </lineage>
</organism>
<keyword evidence="1" id="KW-0676">Redox-active center</keyword>
<sequence length="156" mass="18401">MKKQCNYFFIFTLVFSISNAQNSDEINWKTWPKLEQALQNEPKPVFIFFHAEWCAYCKKIEREVFTNKEVIKKINSDYYAVEMDVETTDTISFDNIEFINKQSLIQRNGVHQLPLLLASRNGVPFSLPATVILDRQFAVKKRIFEYYTSKQLLSIL</sequence>
<protein>
    <submittedName>
        <fullName evidence="4">Thioredoxin family protein</fullName>
    </submittedName>
</protein>
<evidence type="ECO:0000256" key="2">
    <source>
        <dbReference type="SAM" id="SignalP"/>
    </source>
</evidence>
<feature type="signal peptide" evidence="2">
    <location>
        <begin position="1"/>
        <end position="20"/>
    </location>
</feature>
<evidence type="ECO:0000313" key="5">
    <source>
        <dbReference type="Proteomes" id="UP001262582"/>
    </source>
</evidence>